<sequence>MTSAFIQSGPRPPVLHVEARLAPQCSVRYETMRERIRAFLVFTTTTITCFQTIDTMRQSEDELVRTFVEHIRIGECSGYGSILRKKPTNNSNRTGSREARRVSDTRRPGLDRRDDHDRRRSSYNVATDTTMSSSSQQRHEDDDVHPDQEPGQELTDDVREQIWKEEEEEFQSFVTRDVELSIHVYQLQRQGAVEEYGDVGSGDMDESVMMAHHWTLPCEELEGVWDSLIFEDRLEIKLLEYVYTTILFSDRNVNPHLVSWNRVVLLHGPPGTGKTSLCRGLAQTLGIRLSRSRFHFTKLLEINCHSLFSKWFSESGKLVQRMFDQIWRMVDDDDTFVCVLIDEVESLAAARKAALSGNEPSDSIRVVNALLTQIDRLKRRNNVLILTTSNITEAIDIAFIDRADIKMYIGLPPPKAIYTILCSSLNELGRTGIIHAKHPLPERKDIWQYSTHNNPENAHLIAQAMDLQRISELAQGMSGRAIRKLPFLAHASHLQVSISTMDAFLAALLLTIQEEQQCSAQLQNERS</sequence>
<feature type="compositionally biased region" description="Polar residues" evidence="6">
    <location>
        <begin position="122"/>
        <end position="136"/>
    </location>
</feature>
<evidence type="ECO:0000256" key="4">
    <source>
        <dbReference type="ARBA" id="ARBA00023254"/>
    </source>
</evidence>
<dbReference type="PANTHER" id="PTHR45991">
    <property type="entry name" value="PACHYTENE CHECKPOINT PROTEIN 2"/>
    <property type="match status" value="1"/>
</dbReference>
<keyword evidence="9" id="KW-1185">Reference proteome</keyword>
<gene>
    <name evidence="8" type="primary">TRIP13</name>
    <name evidence="8" type="ORF">BG015_002132</name>
</gene>
<dbReference type="InterPro" id="IPR003959">
    <property type="entry name" value="ATPase_AAA_core"/>
</dbReference>
<evidence type="ECO:0000259" key="7">
    <source>
        <dbReference type="SMART" id="SM00382"/>
    </source>
</evidence>
<keyword evidence="3 5" id="KW-0067">ATP-binding</keyword>
<evidence type="ECO:0000256" key="3">
    <source>
        <dbReference type="ARBA" id="ARBA00022840"/>
    </source>
</evidence>
<evidence type="ECO:0000256" key="5">
    <source>
        <dbReference type="RuleBase" id="RU003651"/>
    </source>
</evidence>
<name>A0A9P5V6D0_9FUNG</name>
<dbReference type="CDD" id="cd19508">
    <property type="entry name" value="RecA-like_Pch2-like"/>
    <property type="match status" value="1"/>
</dbReference>
<dbReference type="GO" id="GO:0005524">
    <property type="term" value="F:ATP binding"/>
    <property type="evidence" value="ECO:0007669"/>
    <property type="project" value="UniProtKB-KW"/>
</dbReference>
<feature type="compositionally biased region" description="Basic and acidic residues" evidence="6">
    <location>
        <begin position="137"/>
        <end position="148"/>
    </location>
</feature>
<dbReference type="GO" id="GO:0016887">
    <property type="term" value="F:ATP hydrolysis activity"/>
    <property type="evidence" value="ECO:0007669"/>
    <property type="project" value="InterPro"/>
</dbReference>
<proteinExistence type="inferred from homology"/>
<dbReference type="InterPro" id="IPR058249">
    <property type="entry name" value="Pch2_C"/>
</dbReference>
<dbReference type="Proteomes" id="UP000748756">
    <property type="component" value="Unassembled WGS sequence"/>
</dbReference>
<dbReference type="Pfam" id="PF23242">
    <property type="entry name" value="AAA_lid_TRIP13_C"/>
    <property type="match status" value="1"/>
</dbReference>
<dbReference type="FunFam" id="3.40.50.300:FF:001494">
    <property type="entry name" value="Pachytene checkpoint component Pch2"/>
    <property type="match status" value="1"/>
</dbReference>
<organism evidence="8 9">
    <name type="scientific">Linnemannia schmuckeri</name>
    <dbReference type="NCBI Taxonomy" id="64567"/>
    <lineage>
        <taxon>Eukaryota</taxon>
        <taxon>Fungi</taxon>
        <taxon>Fungi incertae sedis</taxon>
        <taxon>Mucoromycota</taxon>
        <taxon>Mortierellomycotina</taxon>
        <taxon>Mortierellomycetes</taxon>
        <taxon>Mortierellales</taxon>
        <taxon>Mortierellaceae</taxon>
        <taxon>Linnemannia</taxon>
    </lineage>
</organism>
<comment type="caution">
    <text evidence="8">The sequence shown here is derived from an EMBL/GenBank/DDBJ whole genome shotgun (WGS) entry which is preliminary data.</text>
</comment>
<dbReference type="GO" id="GO:0005634">
    <property type="term" value="C:nucleus"/>
    <property type="evidence" value="ECO:0007669"/>
    <property type="project" value="TreeGrafter"/>
</dbReference>
<keyword evidence="4" id="KW-0469">Meiosis</keyword>
<dbReference type="InterPro" id="IPR044539">
    <property type="entry name" value="Pch2-like"/>
</dbReference>
<dbReference type="PRINTS" id="PR00830">
    <property type="entry name" value="ENDOLAPTASE"/>
</dbReference>
<dbReference type="GO" id="GO:0051598">
    <property type="term" value="P:meiotic recombination checkpoint signaling"/>
    <property type="evidence" value="ECO:0007669"/>
    <property type="project" value="TreeGrafter"/>
</dbReference>
<evidence type="ECO:0000256" key="2">
    <source>
        <dbReference type="ARBA" id="ARBA00022741"/>
    </source>
</evidence>
<dbReference type="Pfam" id="PF23563">
    <property type="entry name" value="TRIP13_N"/>
    <property type="match status" value="1"/>
</dbReference>
<keyword evidence="2 5" id="KW-0547">Nucleotide-binding</keyword>
<dbReference type="SUPFAM" id="SSF52540">
    <property type="entry name" value="P-loop containing nucleoside triphosphate hydrolases"/>
    <property type="match status" value="1"/>
</dbReference>
<dbReference type="InterPro" id="IPR027417">
    <property type="entry name" value="P-loop_NTPase"/>
</dbReference>
<evidence type="ECO:0000256" key="1">
    <source>
        <dbReference type="ARBA" id="ARBA00007271"/>
    </source>
</evidence>
<evidence type="ECO:0000256" key="6">
    <source>
        <dbReference type="SAM" id="MobiDB-lite"/>
    </source>
</evidence>
<dbReference type="Gene3D" id="3.40.50.300">
    <property type="entry name" value="P-loop containing nucleotide triphosphate hydrolases"/>
    <property type="match status" value="1"/>
</dbReference>
<reference evidence="8" key="1">
    <citation type="journal article" date="2020" name="Fungal Divers.">
        <title>Resolving the Mortierellaceae phylogeny through synthesis of multi-gene phylogenetics and phylogenomics.</title>
        <authorList>
            <person name="Vandepol N."/>
            <person name="Liber J."/>
            <person name="Desiro A."/>
            <person name="Na H."/>
            <person name="Kennedy M."/>
            <person name="Barry K."/>
            <person name="Grigoriev I.V."/>
            <person name="Miller A.N."/>
            <person name="O'Donnell K."/>
            <person name="Stajich J.E."/>
            <person name="Bonito G."/>
        </authorList>
    </citation>
    <scope>NUCLEOTIDE SEQUENCE</scope>
    <source>
        <strain evidence="8">NRRL 6426</strain>
    </source>
</reference>
<dbReference type="OrthoDB" id="10042665at2759"/>
<evidence type="ECO:0000313" key="8">
    <source>
        <dbReference type="EMBL" id="KAF9139182.1"/>
    </source>
</evidence>
<dbReference type="Pfam" id="PF00004">
    <property type="entry name" value="AAA"/>
    <property type="match status" value="1"/>
</dbReference>
<dbReference type="PANTHER" id="PTHR45991:SF1">
    <property type="entry name" value="PACHYTENE CHECKPOINT PROTEIN 2 HOMOLOG"/>
    <property type="match status" value="1"/>
</dbReference>
<evidence type="ECO:0000313" key="9">
    <source>
        <dbReference type="Proteomes" id="UP000748756"/>
    </source>
</evidence>
<dbReference type="SMART" id="SM00382">
    <property type="entry name" value="AAA"/>
    <property type="match status" value="1"/>
</dbReference>
<dbReference type="AlphaFoldDB" id="A0A9P5V6D0"/>
<dbReference type="PROSITE" id="PS00674">
    <property type="entry name" value="AAA"/>
    <property type="match status" value="1"/>
</dbReference>
<comment type="similarity">
    <text evidence="1">Belongs to the AAA ATPase family. PCH2 subfamily.</text>
</comment>
<dbReference type="InterPro" id="IPR003960">
    <property type="entry name" value="ATPase_AAA_CS"/>
</dbReference>
<feature type="domain" description="AAA+ ATPase" evidence="7">
    <location>
        <begin position="260"/>
        <end position="413"/>
    </location>
</feature>
<feature type="region of interest" description="Disordered" evidence="6">
    <location>
        <begin position="80"/>
        <end position="155"/>
    </location>
</feature>
<protein>
    <submittedName>
        <fullName evidence="8">Pachytene checkpoint protein 2</fullName>
    </submittedName>
</protein>
<dbReference type="InterPro" id="IPR003593">
    <property type="entry name" value="AAA+_ATPase"/>
</dbReference>
<dbReference type="GO" id="GO:0005694">
    <property type="term" value="C:chromosome"/>
    <property type="evidence" value="ECO:0007669"/>
    <property type="project" value="TreeGrafter"/>
</dbReference>
<feature type="compositionally biased region" description="Basic and acidic residues" evidence="6">
    <location>
        <begin position="95"/>
        <end position="120"/>
    </location>
</feature>
<dbReference type="EMBL" id="JAAAUQ010001407">
    <property type="protein sequence ID" value="KAF9139182.1"/>
    <property type="molecule type" value="Genomic_DNA"/>
</dbReference>
<accession>A0A9P5V6D0</accession>
<dbReference type="GO" id="GO:0007131">
    <property type="term" value="P:reciprocal meiotic recombination"/>
    <property type="evidence" value="ECO:0007669"/>
    <property type="project" value="TreeGrafter"/>
</dbReference>